<organism evidence="9 10">
    <name type="scientific">Hydra vulgaris</name>
    <name type="common">Hydra</name>
    <name type="synonym">Hydra attenuata</name>
    <dbReference type="NCBI Taxonomy" id="6087"/>
    <lineage>
        <taxon>Eukaryota</taxon>
        <taxon>Metazoa</taxon>
        <taxon>Cnidaria</taxon>
        <taxon>Hydrozoa</taxon>
        <taxon>Hydroidolina</taxon>
        <taxon>Anthoathecata</taxon>
        <taxon>Aplanulata</taxon>
        <taxon>Hydridae</taxon>
        <taxon>Hydra</taxon>
    </lineage>
</organism>
<proteinExistence type="inferred from homology"/>
<gene>
    <name evidence="10" type="primary">LOC100212308</name>
</gene>
<reference evidence="9" key="1">
    <citation type="submission" date="2025-05" db="UniProtKB">
        <authorList>
            <consortium name="RefSeq"/>
        </authorList>
    </citation>
    <scope>NUCLEOTIDE SEQUENCE [LARGE SCALE GENOMIC DNA]</scope>
</reference>
<comment type="similarity">
    <text evidence="7">Belongs to the DHHC palmitoyltransferase family.</text>
</comment>
<reference evidence="10" key="2">
    <citation type="submission" date="2025-08" db="UniProtKB">
        <authorList>
            <consortium name="RefSeq"/>
        </authorList>
    </citation>
    <scope>IDENTIFICATION</scope>
</reference>
<evidence type="ECO:0000256" key="2">
    <source>
        <dbReference type="ARBA" id="ARBA00022679"/>
    </source>
</evidence>
<dbReference type="GeneID" id="100212308"/>
<evidence type="ECO:0000256" key="5">
    <source>
        <dbReference type="ARBA" id="ARBA00023136"/>
    </source>
</evidence>
<dbReference type="RefSeq" id="XP_065644421.1">
    <property type="nucleotide sequence ID" value="XM_065788349.1"/>
</dbReference>
<comment type="catalytic activity">
    <reaction evidence="7">
        <text>L-cysteinyl-[protein] + hexadecanoyl-CoA = S-hexadecanoyl-L-cysteinyl-[protein] + CoA</text>
        <dbReference type="Rhea" id="RHEA:36683"/>
        <dbReference type="Rhea" id="RHEA-COMP:10131"/>
        <dbReference type="Rhea" id="RHEA-COMP:11032"/>
        <dbReference type="ChEBI" id="CHEBI:29950"/>
        <dbReference type="ChEBI" id="CHEBI:57287"/>
        <dbReference type="ChEBI" id="CHEBI:57379"/>
        <dbReference type="ChEBI" id="CHEBI:74151"/>
        <dbReference type="EC" id="2.3.1.225"/>
    </reaction>
</comment>
<feature type="transmembrane region" description="Helical" evidence="7">
    <location>
        <begin position="12"/>
        <end position="33"/>
    </location>
</feature>
<evidence type="ECO:0000256" key="6">
    <source>
        <dbReference type="ARBA" id="ARBA00023315"/>
    </source>
</evidence>
<protein>
    <recommendedName>
        <fullName evidence="7">Palmitoyltransferase</fullName>
        <ecNumber evidence="7">2.3.1.225</ecNumber>
    </recommendedName>
</protein>
<dbReference type="PROSITE" id="PS50216">
    <property type="entry name" value="DHHC"/>
    <property type="match status" value="1"/>
</dbReference>
<keyword evidence="3 7" id="KW-0812">Transmembrane</keyword>
<evidence type="ECO:0000313" key="10">
    <source>
        <dbReference type="RefSeq" id="XP_065644421.1"/>
    </source>
</evidence>
<evidence type="ECO:0000259" key="8">
    <source>
        <dbReference type="Pfam" id="PF01529"/>
    </source>
</evidence>
<keyword evidence="4 7" id="KW-1133">Transmembrane helix</keyword>
<dbReference type="InterPro" id="IPR001594">
    <property type="entry name" value="Palmitoyltrfase_DHHC"/>
</dbReference>
<feature type="transmembrane region" description="Helical" evidence="7">
    <location>
        <begin position="188"/>
        <end position="209"/>
    </location>
</feature>
<sequence length="271" mass="31533">MAFFFLKDPCGIICLLITYSSIIYADYVVLAEIVVPQHGDSKTCSISGCLHVVVFNALLFLLFYSHVKAMLTDPGYVPFPEIAVDFSETRRGSRKKNLNDDDWTVCRQCELFRPPRSHHCRVCRRCVRKMDHHCPWINNCVGERNQKYFILFLFYTGLSCLHALILIATSWNDTIPEQNESQNTYHRMRLIALTVICLLFSLFVISVLYDQFYSICYDVTAIEMGTKREKKSTKMKKQLLIETFGTGSYLKWFFPCSSTHLAQEYRIDYNV</sequence>
<keyword evidence="2 7" id="KW-0808">Transferase</keyword>
<dbReference type="EC" id="2.3.1.225" evidence="7"/>
<dbReference type="PANTHER" id="PTHR12246">
    <property type="entry name" value="PALMITOYLTRANSFERASE ZDHHC16"/>
    <property type="match status" value="1"/>
</dbReference>
<keyword evidence="9" id="KW-1185">Reference proteome</keyword>
<feature type="transmembrane region" description="Helical" evidence="7">
    <location>
        <begin position="45"/>
        <end position="64"/>
    </location>
</feature>
<feature type="transmembrane region" description="Helical" evidence="7">
    <location>
        <begin position="148"/>
        <end position="168"/>
    </location>
</feature>
<evidence type="ECO:0000256" key="1">
    <source>
        <dbReference type="ARBA" id="ARBA00004141"/>
    </source>
</evidence>
<evidence type="ECO:0000256" key="4">
    <source>
        <dbReference type="ARBA" id="ARBA00022989"/>
    </source>
</evidence>
<evidence type="ECO:0000313" key="9">
    <source>
        <dbReference type="Proteomes" id="UP001652625"/>
    </source>
</evidence>
<keyword evidence="6 7" id="KW-0012">Acyltransferase</keyword>
<name>A0ABM4B6D8_HYDVU</name>
<comment type="domain">
    <text evidence="7">The DHHC domain is required for palmitoyltransferase activity.</text>
</comment>
<dbReference type="Pfam" id="PF01529">
    <property type="entry name" value="DHHC"/>
    <property type="match status" value="1"/>
</dbReference>
<dbReference type="Proteomes" id="UP001652625">
    <property type="component" value="Chromosome 01"/>
</dbReference>
<dbReference type="InterPro" id="IPR039859">
    <property type="entry name" value="PFA4/ZDH16/20/ERF2-like"/>
</dbReference>
<keyword evidence="5 7" id="KW-0472">Membrane</keyword>
<comment type="subcellular location">
    <subcellularLocation>
        <location evidence="1">Membrane</location>
        <topology evidence="1">Multi-pass membrane protein</topology>
    </subcellularLocation>
</comment>
<accession>A0ABM4B6D8</accession>
<feature type="domain" description="Palmitoyltransferase DHHC" evidence="8">
    <location>
        <begin position="102"/>
        <end position="224"/>
    </location>
</feature>
<evidence type="ECO:0000256" key="3">
    <source>
        <dbReference type="ARBA" id="ARBA00022692"/>
    </source>
</evidence>
<evidence type="ECO:0000256" key="7">
    <source>
        <dbReference type="RuleBase" id="RU079119"/>
    </source>
</evidence>